<dbReference type="PANTHER" id="PTHR42685">
    <property type="entry name" value="GERANYLGERANYL DIPHOSPHATE REDUCTASE"/>
    <property type="match status" value="1"/>
</dbReference>
<dbReference type="Gene3D" id="3.50.50.60">
    <property type="entry name" value="FAD/NAD(P)-binding domain"/>
    <property type="match status" value="1"/>
</dbReference>
<dbReference type="Pfam" id="PF01494">
    <property type="entry name" value="FAD_binding_3"/>
    <property type="match status" value="1"/>
</dbReference>
<comment type="caution">
    <text evidence="2">The sequence shown here is derived from an EMBL/GenBank/DDBJ whole genome shotgun (WGS) entry which is preliminary data.</text>
</comment>
<dbReference type="EMBL" id="DRIH01000194">
    <property type="protein sequence ID" value="HEC68252.1"/>
    <property type="molecule type" value="Genomic_DNA"/>
</dbReference>
<dbReference type="Proteomes" id="UP000885738">
    <property type="component" value="Unassembled WGS sequence"/>
</dbReference>
<proteinExistence type="predicted"/>
<accession>A0A7C1ZT68</accession>
<name>A0A7C1ZT68_DESA2</name>
<organism evidence="2">
    <name type="scientific">Desulfofervidus auxilii</name>
    <dbReference type="NCBI Taxonomy" id="1621989"/>
    <lineage>
        <taxon>Bacteria</taxon>
        <taxon>Pseudomonadati</taxon>
        <taxon>Thermodesulfobacteriota</taxon>
        <taxon>Candidatus Desulfofervidia</taxon>
        <taxon>Candidatus Desulfofervidales</taxon>
        <taxon>Candidatus Desulfofervidaceae</taxon>
        <taxon>Candidatus Desulfofervidus</taxon>
    </lineage>
</organism>
<evidence type="ECO:0000313" key="2">
    <source>
        <dbReference type="EMBL" id="HEC68252.1"/>
    </source>
</evidence>
<dbReference type="InterPro" id="IPR036188">
    <property type="entry name" value="FAD/NAD-bd_sf"/>
</dbReference>
<dbReference type="PANTHER" id="PTHR42685:SF22">
    <property type="entry name" value="CONDITIONED MEDIUM FACTOR RECEPTOR 1"/>
    <property type="match status" value="1"/>
</dbReference>
<dbReference type="GO" id="GO:0071949">
    <property type="term" value="F:FAD binding"/>
    <property type="evidence" value="ECO:0007669"/>
    <property type="project" value="InterPro"/>
</dbReference>
<dbReference type="SUPFAM" id="SSF51905">
    <property type="entry name" value="FAD/NAD(P)-binding domain"/>
    <property type="match status" value="1"/>
</dbReference>
<dbReference type="PRINTS" id="PR00420">
    <property type="entry name" value="RNGMNOXGNASE"/>
</dbReference>
<evidence type="ECO:0000259" key="1">
    <source>
        <dbReference type="Pfam" id="PF01494"/>
    </source>
</evidence>
<protein>
    <submittedName>
        <fullName evidence="2">NAD(P)/FAD-dependent oxidoreductase</fullName>
    </submittedName>
</protein>
<dbReference type="InterPro" id="IPR002938">
    <property type="entry name" value="FAD-bd"/>
</dbReference>
<sequence>MSEVIIIGGGPAGLNCAYYLAKSGKDVILLEKHAFPVDKLCAGGLTVKDFEELPKDIIERAFVTQIIHTPLGKTTFKTSKPVIFTVNRRVLNKWLFERAKKAGTKIEKEKVIKINRNIIITKNGRQYNYCYLVGADGSTSIVRRHLNIPTKYAFIAWQTSLPFPLKDIEWFLDANVFGFGYGWIFPHKKSTVIGFVCSNPKNAFKAKTGFLHWLKKTHALVINSPFKPYLINTDYRGHHFGRIFLAGDAAGLASGLTGEGIYFALGSGRSIAQMILSKSNGQNLYNNLLKVKYRHQKAARALKCLPLPVLNTFFECFRNGLKIAFCRELIFKRYG</sequence>
<dbReference type="AlphaFoldDB" id="A0A7C1ZT68"/>
<gene>
    <name evidence="2" type="ORF">ENI35_05550</name>
</gene>
<feature type="domain" description="FAD-binding" evidence="1">
    <location>
        <begin position="2"/>
        <end position="150"/>
    </location>
</feature>
<reference evidence="2" key="1">
    <citation type="journal article" date="2020" name="mSystems">
        <title>Genome- and Community-Level Interaction Insights into Carbon Utilization and Element Cycling Functions of Hydrothermarchaeota in Hydrothermal Sediment.</title>
        <authorList>
            <person name="Zhou Z."/>
            <person name="Liu Y."/>
            <person name="Xu W."/>
            <person name="Pan J."/>
            <person name="Luo Z.H."/>
            <person name="Li M."/>
        </authorList>
    </citation>
    <scope>NUCLEOTIDE SEQUENCE [LARGE SCALE GENOMIC DNA]</scope>
    <source>
        <strain evidence="2">HyVt-389</strain>
    </source>
</reference>
<dbReference type="InterPro" id="IPR050407">
    <property type="entry name" value="Geranylgeranyl_reductase"/>
</dbReference>